<dbReference type="InterPro" id="IPR029056">
    <property type="entry name" value="Ribokinase-like"/>
</dbReference>
<keyword evidence="7" id="KW-1185">Reference proteome</keyword>
<feature type="domain" description="Carbohydrate kinase PfkB" evidence="4">
    <location>
        <begin position="225"/>
        <end position="509"/>
    </location>
</feature>
<comment type="similarity">
    <text evidence="1">Belongs to the carbohydrate kinase PfkB family.</text>
</comment>
<accession>A0AAD5XUP3</accession>
<feature type="domain" description="SCP2" evidence="5">
    <location>
        <begin position="15"/>
        <end position="115"/>
    </location>
</feature>
<evidence type="ECO:0000259" key="5">
    <source>
        <dbReference type="Pfam" id="PF02036"/>
    </source>
</evidence>
<dbReference type="InterPro" id="IPR011611">
    <property type="entry name" value="PfkB_dom"/>
</dbReference>
<dbReference type="PANTHER" id="PTHR10094">
    <property type="entry name" value="STEROL CARRIER PROTEIN 2 SCP-2 FAMILY PROTEIN"/>
    <property type="match status" value="1"/>
</dbReference>
<dbReference type="AlphaFoldDB" id="A0AAD5XUP3"/>
<dbReference type="FunFam" id="3.30.1050.10:FF:000001">
    <property type="entry name" value="Putative Non-specific lipid-transfer protein"/>
    <property type="match status" value="1"/>
</dbReference>
<comment type="caution">
    <text evidence="6">The sequence shown here is derived from an EMBL/GenBank/DDBJ whole genome shotgun (WGS) entry which is preliminary data.</text>
</comment>
<protein>
    <submittedName>
        <fullName evidence="6">Uncharacterized protein</fullName>
    </submittedName>
</protein>
<organism evidence="6 7">
    <name type="scientific">Clydaea vesicula</name>
    <dbReference type="NCBI Taxonomy" id="447962"/>
    <lineage>
        <taxon>Eukaryota</taxon>
        <taxon>Fungi</taxon>
        <taxon>Fungi incertae sedis</taxon>
        <taxon>Chytridiomycota</taxon>
        <taxon>Chytridiomycota incertae sedis</taxon>
        <taxon>Chytridiomycetes</taxon>
        <taxon>Lobulomycetales</taxon>
        <taxon>Lobulomycetaceae</taxon>
        <taxon>Clydaea</taxon>
    </lineage>
</organism>
<keyword evidence="2" id="KW-0808">Transferase</keyword>
<dbReference type="Pfam" id="PF02036">
    <property type="entry name" value="SCP2"/>
    <property type="match status" value="1"/>
</dbReference>
<keyword evidence="3" id="KW-0418">Kinase</keyword>
<dbReference type="Gene3D" id="3.40.1190.20">
    <property type="match status" value="1"/>
</dbReference>
<gene>
    <name evidence="6" type="ORF">HK099_005792</name>
</gene>
<reference evidence="6" key="1">
    <citation type="submission" date="2020-05" db="EMBL/GenBank/DDBJ databases">
        <title>Phylogenomic resolution of chytrid fungi.</title>
        <authorList>
            <person name="Stajich J.E."/>
            <person name="Amses K."/>
            <person name="Simmons R."/>
            <person name="Seto K."/>
            <person name="Myers J."/>
            <person name="Bonds A."/>
            <person name="Quandt C.A."/>
            <person name="Barry K."/>
            <person name="Liu P."/>
            <person name="Grigoriev I."/>
            <person name="Longcore J.E."/>
            <person name="James T.Y."/>
        </authorList>
    </citation>
    <scope>NUCLEOTIDE SEQUENCE</scope>
    <source>
        <strain evidence="6">JEL0476</strain>
    </source>
</reference>
<dbReference type="Proteomes" id="UP001211065">
    <property type="component" value="Unassembled WGS sequence"/>
</dbReference>
<dbReference type="InterPro" id="IPR002173">
    <property type="entry name" value="Carboh/pur_kinase_PfkB_CS"/>
</dbReference>
<evidence type="ECO:0000313" key="7">
    <source>
        <dbReference type="Proteomes" id="UP001211065"/>
    </source>
</evidence>
<dbReference type="GO" id="GO:0016301">
    <property type="term" value="F:kinase activity"/>
    <property type="evidence" value="ECO:0007669"/>
    <property type="project" value="UniProtKB-KW"/>
</dbReference>
<proteinExistence type="inferred from homology"/>
<dbReference type="PROSITE" id="PS00583">
    <property type="entry name" value="PFKB_KINASES_1"/>
    <property type="match status" value="1"/>
</dbReference>
<evidence type="ECO:0000259" key="4">
    <source>
        <dbReference type="Pfam" id="PF00294"/>
    </source>
</evidence>
<sequence length="528" mass="57218">MSFSSTPLFNQIKSGVEALPENEKKELIKKVNGTFELVVKSKSGEEKVWTLDFKKDGAVTEGKTGAKPDISISLGDDTFLDLASGKLNGQKAFMQGKLKVKGNMMLATRLDAVLKVAKNAPAPSATSSKTTTATGGFQEVPGFESSKVFSQLHAASETLSQEEKDANVKKVKGIFQFDVKNSAGTVQTWTLDLKNTVGMKVGKGDTKPDITISVADSDMVNLALGKLNGQKGGKGANQSVALSLSGQKVYHFGKVGKDGNFVLQKISSEFKVDTTFAEVLQNEYTGKAIIQKDKLGENCIILFAGANQLFSEIQFKTLFDKLPNCVTWCCLQNECNLGEIFIEHASKKGLIIVFNPAPCTANLLETYNLNLINVLITNEIESATIFSQLNLENKFESFETNDLIKLVLNTFMNLRIFCITLGAKGSVCGYKKGHNDDLEILKIGGLDDVNVKDTVGAGDTFVGFFVGTLMKENKDLFTLTTKKIKKSLLFGTIASAMACEKEGSLSSIPFLNSVEERMANSTLPTLSE</sequence>
<evidence type="ECO:0000256" key="3">
    <source>
        <dbReference type="ARBA" id="ARBA00022777"/>
    </source>
</evidence>
<dbReference type="InterPro" id="IPR036527">
    <property type="entry name" value="SCP2_sterol-bd_dom_sf"/>
</dbReference>
<name>A0AAD5XUP3_9FUNG</name>
<dbReference type="PANTHER" id="PTHR10094:SF25">
    <property type="entry name" value="SCP2 STEROL-BINDING DOMAIN-CONTAINING PROTEIN 1"/>
    <property type="match status" value="1"/>
</dbReference>
<dbReference type="GO" id="GO:0005829">
    <property type="term" value="C:cytosol"/>
    <property type="evidence" value="ECO:0007669"/>
    <property type="project" value="TreeGrafter"/>
</dbReference>
<dbReference type="InterPro" id="IPR003033">
    <property type="entry name" value="SCP2_sterol-bd_dom"/>
</dbReference>
<dbReference type="SUPFAM" id="SSF53613">
    <property type="entry name" value="Ribokinase-like"/>
    <property type="match status" value="1"/>
</dbReference>
<evidence type="ECO:0000256" key="1">
    <source>
        <dbReference type="ARBA" id="ARBA00010688"/>
    </source>
</evidence>
<dbReference type="Pfam" id="PF00294">
    <property type="entry name" value="PfkB"/>
    <property type="match status" value="1"/>
</dbReference>
<dbReference type="SUPFAM" id="SSF55718">
    <property type="entry name" value="SCP-like"/>
    <property type="match status" value="2"/>
</dbReference>
<dbReference type="Gene3D" id="3.30.1050.10">
    <property type="entry name" value="SCP2 sterol-binding domain"/>
    <property type="match status" value="2"/>
</dbReference>
<dbReference type="PRINTS" id="PR00990">
    <property type="entry name" value="RIBOKINASE"/>
</dbReference>
<evidence type="ECO:0000256" key="2">
    <source>
        <dbReference type="ARBA" id="ARBA00022679"/>
    </source>
</evidence>
<evidence type="ECO:0000313" key="6">
    <source>
        <dbReference type="EMBL" id="KAJ3216630.1"/>
    </source>
</evidence>
<dbReference type="InterPro" id="IPR002139">
    <property type="entry name" value="Ribo/fructo_kinase"/>
</dbReference>
<dbReference type="EMBL" id="JADGJW010000468">
    <property type="protein sequence ID" value="KAJ3216630.1"/>
    <property type="molecule type" value="Genomic_DNA"/>
</dbReference>